<reference evidence="2 3" key="1">
    <citation type="journal article" date="2019" name="Sci. Rep.">
        <title>Orb-weaving spider Araneus ventricosus genome elucidates the spidroin gene catalogue.</title>
        <authorList>
            <person name="Kono N."/>
            <person name="Nakamura H."/>
            <person name="Ohtoshi R."/>
            <person name="Moran D.A.P."/>
            <person name="Shinohara A."/>
            <person name="Yoshida Y."/>
            <person name="Fujiwara M."/>
            <person name="Mori M."/>
            <person name="Tomita M."/>
            <person name="Arakawa K."/>
        </authorList>
    </citation>
    <scope>NUCLEOTIDE SEQUENCE [LARGE SCALE GENOMIC DNA]</scope>
</reference>
<evidence type="ECO:0000313" key="2">
    <source>
        <dbReference type="EMBL" id="GBM87374.1"/>
    </source>
</evidence>
<comment type="caution">
    <text evidence="2">The sequence shown here is derived from an EMBL/GenBank/DDBJ whole genome shotgun (WGS) entry which is preliminary data.</text>
</comment>
<protein>
    <submittedName>
        <fullName evidence="2">Uncharacterized protein</fullName>
    </submittedName>
</protein>
<organism evidence="2 3">
    <name type="scientific">Araneus ventricosus</name>
    <name type="common">Orbweaver spider</name>
    <name type="synonym">Epeira ventricosa</name>
    <dbReference type="NCBI Taxonomy" id="182803"/>
    <lineage>
        <taxon>Eukaryota</taxon>
        <taxon>Metazoa</taxon>
        <taxon>Ecdysozoa</taxon>
        <taxon>Arthropoda</taxon>
        <taxon>Chelicerata</taxon>
        <taxon>Arachnida</taxon>
        <taxon>Araneae</taxon>
        <taxon>Araneomorphae</taxon>
        <taxon>Entelegynae</taxon>
        <taxon>Araneoidea</taxon>
        <taxon>Araneidae</taxon>
        <taxon>Araneus</taxon>
    </lineage>
</organism>
<proteinExistence type="predicted"/>
<keyword evidence="3" id="KW-1185">Reference proteome</keyword>
<name>A0A4Y2JBT0_ARAVE</name>
<accession>A0A4Y2JBT0</accession>
<feature type="region of interest" description="Disordered" evidence="1">
    <location>
        <begin position="1"/>
        <end position="29"/>
    </location>
</feature>
<evidence type="ECO:0000313" key="3">
    <source>
        <dbReference type="Proteomes" id="UP000499080"/>
    </source>
</evidence>
<feature type="compositionally biased region" description="Low complexity" evidence="1">
    <location>
        <begin position="17"/>
        <end position="27"/>
    </location>
</feature>
<dbReference type="Proteomes" id="UP000499080">
    <property type="component" value="Unassembled WGS sequence"/>
</dbReference>
<sequence length="108" mass="12585">MKVANHNLSVKRREPKSFSSSSISGRSLKCPRDRTFSVESKFIPLPYVVEVQRKSIQPFVRYSKRCANPKVFTSLCHPCVYAYFLSYGLVISYWDTFRLDALYIDAYK</sequence>
<dbReference type="AlphaFoldDB" id="A0A4Y2JBT0"/>
<gene>
    <name evidence="2" type="ORF">AVEN_168628_1</name>
</gene>
<evidence type="ECO:0000256" key="1">
    <source>
        <dbReference type="SAM" id="MobiDB-lite"/>
    </source>
</evidence>
<dbReference type="EMBL" id="BGPR01003378">
    <property type="protein sequence ID" value="GBM87374.1"/>
    <property type="molecule type" value="Genomic_DNA"/>
</dbReference>